<gene>
    <name evidence="3" type="ORF">B0B51_08620</name>
</gene>
<proteinExistence type="predicted"/>
<accession>A0A1U9VH83</accession>
<protein>
    <submittedName>
        <fullName evidence="3">Uncharacterized protein</fullName>
    </submittedName>
</protein>
<dbReference type="InterPro" id="IPR047811">
    <property type="entry name" value="CytC_ox_assmbl_put"/>
</dbReference>
<name>A0A1U9VH83_9RALS</name>
<evidence type="ECO:0000313" key="4">
    <source>
        <dbReference type="Proteomes" id="UP000189628"/>
    </source>
</evidence>
<feature type="compositionally biased region" description="Polar residues" evidence="1">
    <location>
        <begin position="17"/>
        <end position="34"/>
    </location>
</feature>
<feature type="region of interest" description="Disordered" evidence="1">
    <location>
        <begin position="1"/>
        <end position="34"/>
    </location>
</feature>
<feature type="transmembrane region" description="Helical" evidence="2">
    <location>
        <begin position="40"/>
        <end position="61"/>
    </location>
</feature>
<keyword evidence="2" id="KW-1133">Transmembrane helix</keyword>
<evidence type="ECO:0000256" key="1">
    <source>
        <dbReference type="SAM" id="MobiDB-lite"/>
    </source>
</evidence>
<dbReference type="NCBIfam" id="NF038351">
    <property type="entry name" value="cyt_ox_assem_30"/>
    <property type="match status" value="1"/>
</dbReference>
<evidence type="ECO:0000313" key="3">
    <source>
        <dbReference type="EMBL" id="AQW30040.1"/>
    </source>
</evidence>
<dbReference type="AlphaFoldDB" id="A0A1U9VH83"/>
<dbReference type="Proteomes" id="UP000189628">
    <property type="component" value="Chromosome"/>
</dbReference>
<keyword evidence="2" id="KW-0472">Membrane</keyword>
<organism evidence="3 4">
    <name type="scientific">blood disease bacterium A2-HR MARDI</name>
    <dbReference type="NCBI Taxonomy" id="1944648"/>
    <lineage>
        <taxon>Bacteria</taxon>
        <taxon>Pseudomonadati</taxon>
        <taxon>Pseudomonadota</taxon>
        <taxon>Betaproteobacteria</taxon>
        <taxon>Burkholderiales</taxon>
        <taxon>Burkholderiaceae</taxon>
        <taxon>Ralstonia</taxon>
        <taxon>Ralstonia solanacearum species complex</taxon>
    </lineage>
</organism>
<keyword evidence="2" id="KW-0812">Transmembrane</keyword>
<reference evidence="3 4" key="1">
    <citation type="submission" date="2017-02" db="EMBL/GenBank/DDBJ databases">
        <title>Blood Disease Bacterium A2-HR MARDI.</title>
        <authorList>
            <person name="Badrun R."/>
            <person name="Abu Bakar N."/>
            <person name="Laboh R."/>
        </authorList>
    </citation>
    <scope>NUCLEOTIDE SEQUENCE [LARGE SCALE GENOMIC DNA]</scope>
    <source>
        <strain evidence="3 4">A2-HR MARDI</strain>
    </source>
</reference>
<dbReference type="EMBL" id="CP019911">
    <property type="protein sequence ID" value="AQW30040.1"/>
    <property type="molecule type" value="Genomic_DNA"/>
</dbReference>
<evidence type="ECO:0000256" key="2">
    <source>
        <dbReference type="SAM" id="Phobius"/>
    </source>
</evidence>
<sequence>MKQDTRGWPMPGPGPASLQTTMSNPEKSPTPEQRASNRRLAFILATIALVFFLGVIFKRVVFGG</sequence>